<evidence type="ECO:0000313" key="2">
    <source>
        <dbReference type="EMBL" id="GIJ07989.1"/>
    </source>
</evidence>
<evidence type="ECO:0008006" key="4">
    <source>
        <dbReference type="Google" id="ProtNLM"/>
    </source>
</evidence>
<keyword evidence="1" id="KW-0472">Membrane</keyword>
<sequence length="513" mass="53000">MQTHPVRRWLAGVAVVGVLVTVALGAPAAAAPAGTALASVNNVVVATDGPQKFVALSLLGYPSERPVGTYRVRVDRSAVTDFATVEQGLDPDVCTTEGAVLDCAVTIDSDWGSELLSLAVRAGADAQPGQQGELVFTLTTPDGTTGTYRSTVTIGEGVDLAAEPELTLESSLGGRVEVPLTVLNRGTKTARGLVLYLSGSYGFTPSKRYENCEYSDLDLDDSSFACTFDNSLEPGESLRVDPTFGGTVPADSWAPNRHLSNAVWFTPADWAAFRPGLGSTGPLGPKGDDEALTLVPVGGTQARALGQTDTNPHDNETRITLTVDGDQRGDVAAEGTTVTGAVGDTVAMRVGYLNNGPASAGPNGQQGLNVEAIVTLPAHVTAVTAPQSCVDQDEDEWRPGKPGARVYVCFARGTISSGERLSFEFDVRIDRAGGKGGTVRLHTFNGDGPVKDLNPANDTAKIQLEISGGGGGGGSLPITGASTGLIAGIGLVLIVAGALGYLLARRGRIRFIV</sequence>
<keyword evidence="1" id="KW-1133">Transmembrane helix</keyword>
<name>A0ABQ4HQQ7_9ACTN</name>
<reference evidence="2 3" key="1">
    <citation type="submission" date="2021-01" db="EMBL/GenBank/DDBJ databases">
        <title>Whole genome shotgun sequence of Verrucosispora andamanensis NBRC 109075.</title>
        <authorList>
            <person name="Komaki H."/>
            <person name="Tamura T."/>
        </authorList>
    </citation>
    <scope>NUCLEOTIDE SEQUENCE [LARGE SCALE GENOMIC DNA]</scope>
    <source>
        <strain evidence="2 3">NBRC 109075</strain>
    </source>
</reference>
<organism evidence="2 3">
    <name type="scientific">Micromonospora andamanensis</name>
    <dbReference type="NCBI Taxonomy" id="1287068"/>
    <lineage>
        <taxon>Bacteria</taxon>
        <taxon>Bacillati</taxon>
        <taxon>Actinomycetota</taxon>
        <taxon>Actinomycetes</taxon>
        <taxon>Micromonosporales</taxon>
        <taxon>Micromonosporaceae</taxon>
        <taxon>Micromonospora</taxon>
    </lineage>
</organism>
<dbReference type="RefSeq" id="WP_204001517.1">
    <property type="nucleotide sequence ID" value="NZ_BOOZ01000004.1"/>
</dbReference>
<comment type="caution">
    <text evidence="2">The sequence shown here is derived from an EMBL/GenBank/DDBJ whole genome shotgun (WGS) entry which is preliminary data.</text>
</comment>
<accession>A0ABQ4HQQ7</accession>
<proteinExistence type="predicted"/>
<evidence type="ECO:0000313" key="3">
    <source>
        <dbReference type="Proteomes" id="UP000647017"/>
    </source>
</evidence>
<keyword evidence="3" id="KW-1185">Reference proteome</keyword>
<gene>
    <name evidence="2" type="ORF">Van01_12030</name>
</gene>
<protein>
    <recommendedName>
        <fullName evidence="4">Cell wall anchor protein</fullName>
    </recommendedName>
</protein>
<evidence type="ECO:0000256" key="1">
    <source>
        <dbReference type="SAM" id="Phobius"/>
    </source>
</evidence>
<dbReference type="EMBL" id="BOOZ01000004">
    <property type="protein sequence ID" value="GIJ07989.1"/>
    <property type="molecule type" value="Genomic_DNA"/>
</dbReference>
<keyword evidence="1" id="KW-0812">Transmembrane</keyword>
<feature type="transmembrane region" description="Helical" evidence="1">
    <location>
        <begin position="485"/>
        <end position="504"/>
    </location>
</feature>
<dbReference type="Proteomes" id="UP000647017">
    <property type="component" value="Unassembled WGS sequence"/>
</dbReference>